<evidence type="ECO:0000313" key="4">
    <source>
        <dbReference type="Proteomes" id="UP000249390"/>
    </source>
</evidence>
<comment type="similarity">
    <text evidence="1">Belongs to the LTV1 family.</text>
</comment>
<organism evidence="3 4">
    <name type="scientific">Cuscuta australis</name>
    <dbReference type="NCBI Taxonomy" id="267555"/>
    <lineage>
        <taxon>Eukaryota</taxon>
        <taxon>Viridiplantae</taxon>
        <taxon>Streptophyta</taxon>
        <taxon>Embryophyta</taxon>
        <taxon>Tracheophyta</taxon>
        <taxon>Spermatophyta</taxon>
        <taxon>Magnoliopsida</taxon>
        <taxon>eudicotyledons</taxon>
        <taxon>Gunneridae</taxon>
        <taxon>Pentapetalae</taxon>
        <taxon>asterids</taxon>
        <taxon>lamiids</taxon>
        <taxon>Solanales</taxon>
        <taxon>Convolvulaceae</taxon>
        <taxon>Cuscuteae</taxon>
        <taxon>Cuscuta</taxon>
        <taxon>Cuscuta subgen. Grammica</taxon>
        <taxon>Cuscuta sect. Cleistogrammica</taxon>
    </lineage>
</organism>
<keyword evidence="4" id="KW-1185">Reference proteome</keyword>
<dbReference type="InterPro" id="IPR007307">
    <property type="entry name" value="Ltv1"/>
</dbReference>
<feature type="compositionally biased region" description="Basic and acidic residues" evidence="2">
    <location>
        <begin position="438"/>
        <end position="477"/>
    </location>
</feature>
<accession>A0A328D7J5</accession>
<feature type="region of interest" description="Disordered" evidence="2">
    <location>
        <begin position="50"/>
        <end position="69"/>
    </location>
</feature>
<dbReference type="PANTHER" id="PTHR21531">
    <property type="entry name" value="LOW-TEMPERATURE VIABILITY PROTEIN LTV1-RELATED"/>
    <property type="match status" value="1"/>
</dbReference>
<dbReference type="GO" id="GO:0042274">
    <property type="term" value="P:ribosomal small subunit biogenesis"/>
    <property type="evidence" value="ECO:0007669"/>
    <property type="project" value="InterPro"/>
</dbReference>
<dbReference type="GO" id="GO:0005634">
    <property type="term" value="C:nucleus"/>
    <property type="evidence" value="ECO:0007669"/>
    <property type="project" value="TreeGrafter"/>
</dbReference>
<sequence length="511" mass="57709">MGKTKKFIDKKKSATFQLLARDSSDPNYQSGPAGDRTFYRLDNNPYSVDGFGDAGETDGGAPDNGHGGIFDDAPGDYDCEGDDFSFRIPGNQAQKKPLPDHIRKEILELGFPDDGYNYLTHLREIKNTGGGSNYYQNPKAQFHQIQHDIKAYDASRLNVSKVCDDYDDSIDTVYSVATKTVGVSVQKAMDPEVAAILDDSDFSHFGSDVEDLDEDFVLKANLPEVLDEEVDKATEVREKGDVRFEEKPRVRRAIDEQFDMLELEEYGSEGEDDCINLMDDENDCQASLAEKLGHTFKLYSLNESEVNQNQMVLHNKKMTDDEEPLDSAPDVINRCREYAEKYENESEDEEAVLFEESSSESEIWDCETVVSTYSNLDNHPGKIEVPGAQRKKKLATISEVSNASAPIISLKGKEMLPVDFLPNRGKDASGKNRRKKHEKEDESDKSKGEQYKRKQHGQESKEEKKERKAAVKEEKREARRAKKDMKELYKSEAHRAQKVAAFTGPSGRRLM</sequence>
<dbReference type="AlphaFoldDB" id="A0A328D7J5"/>
<dbReference type="PANTHER" id="PTHR21531:SF0">
    <property type="entry name" value="PROTEIN LTV1 HOMOLOG"/>
    <property type="match status" value="1"/>
</dbReference>
<comment type="caution">
    <text evidence="3">The sequence shown here is derived from an EMBL/GenBank/DDBJ whole genome shotgun (WGS) entry which is preliminary data.</text>
</comment>
<name>A0A328D7J5_9ASTE</name>
<dbReference type="GO" id="GO:0000056">
    <property type="term" value="P:ribosomal small subunit export from nucleus"/>
    <property type="evidence" value="ECO:0007669"/>
    <property type="project" value="TreeGrafter"/>
</dbReference>
<reference evidence="3 4" key="1">
    <citation type="submission" date="2018-06" db="EMBL/GenBank/DDBJ databases">
        <title>The Genome of Cuscuta australis (Dodder) Provides Insight into the Evolution of Plant Parasitism.</title>
        <authorList>
            <person name="Liu H."/>
        </authorList>
    </citation>
    <scope>NUCLEOTIDE SEQUENCE [LARGE SCALE GENOMIC DNA]</scope>
    <source>
        <strain evidence="4">cv. Yunnan</strain>
        <tissue evidence="3">Vines</tissue>
    </source>
</reference>
<feature type="compositionally biased region" description="Basic and acidic residues" evidence="2">
    <location>
        <begin position="484"/>
        <end position="495"/>
    </location>
</feature>
<evidence type="ECO:0000313" key="3">
    <source>
        <dbReference type="EMBL" id="RAL40448.1"/>
    </source>
</evidence>
<proteinExistence type="inferred from homology"/>
<dbReference type="Proteomes" id="UP000249390">
    <property type="component" value="Unassembled WGS sequence"/>
</dbReference>
<feature type="region of interest" description="Disordered" evidence="2">
    <location>
        <begin position="18"/>
        <end position="39"/>
    </location>
</feature>
<dbReference type="GO" id="GO:0005829">
    <property type="term" value="C:cytosol"/>
    <property type="evidence" value="ECO:0007669"/>
    <property type="project" value="TreeGrafter"/>
</dbReference>
<evidence type="ECO:0000256" key="2">
    <source>
        <dbReference type="SAM" id="MobiDB-lite"/>
    </source>
</evidence>
<dbReference type="GO" id="GO:0030688">
    <property type="term" value="C:preribosome, small subunit precursor"/>
    <property type="evidence" value="ECO:0007669"/>
    <property type="project" value="TreeGrafter"/>
</dbReference>
<evidence type="ECO:0000256" key="1">
    <source>
        <dbReference type="ARBA" id="ARBA00009078"/>
    </source>
</evidence>
<evidence type="ECO:0008006" key="5">
    <source>
        <dbReference type="Google" id="ProtNLM"/>
    </source>
</evidence>
<dbReference type="EMBL" id="NQVE01000194">
    <property type="protein sequence ID" value="RAL40448.1"/>
    <property type="molecule type" value="Genomic_DNA"/>
</dbReference>
<feature type="region of interest" description="Disordered" evidence="2">
    <location>
        <begin position="418"/>
        <end position="511"/>
    </location>
</feature>
<protein>
    <recommendedName>
        <fullName evidence="5">Protein LTV1 homolog</fullName>
    </recommendedName>
</protein>
<gene>
    <name evidence="3" type="ORF">DM860_006518</name>
</gene>